<keyword evidence="2" id="KW-1185">Reference proteome</keyword>
<dbReference type="PANTHER" id="PTHR47872:SF3">
    <property type="entry name" value="NUCLEAR RNA EXPORT FACTOR SDE5 ISOFORM X1"/>
    <property type="match status" value="1"/>
</dbReference>
<accession>A0A7J9D3S5</accession>
<proteinExistence type="predicted"/>
<dbReference type="Proteomes" id="UP000593579">
    <property type="component" value="Unassembled WGS sequence"/>
</dbReference>
<evidence type="ECO:0000313" key="2">
    <source>
        <dbReference type="Proteomes" id="UP000593579"/>
    </source>
</evidence>
<comment type="caution">
    <text evidence="1">The sequence shown here is derived from an EMBL/GenBank/DDBJ whole genome shotgun (WGS) entry which is preliminary data.</text>
</comment>
<evidence type="ECO:0000313" key="1">
    <source>
        <dbReference type="EMBL" id="MBA0755393.1"/>
    </source>
</evidence>
<sequence>MFSNPFFSLNDIDYAYCEVDRNPYLAGLILCEMQRIPPLVSTDQSNNKVKNDKTSRSSYVKSLKKYSQACDAFTADQPILAAIDECSGNGKNKWGFKISKAKGETSFRRHYFEHARKEAYKICYLANGSYLITKPMKADSKEMLMSLFWSEEFKSSSRNKDRMYKDMEDFLFKMLREEFRLERDAIQEVLSKPSYEIIYHC</sequence>
<dbReference type="PANTHER" id="PTHR47872">
    <property type="entry name" value="NUCLEAR RNA EXPORT FACTOR SDE5-RELATED"/>
    <property type="match status" value="1"/>
</dbReference>
<dbReference type="OrthoDB" id="961823at2759"/>
<dbReference type="EMBL" id="JABEZY010269389">
    <property type="protein sequence ID" value="MBA0755393.1"/>
    <property type="molecule type" value="Genomic_DNA"/>
</dbReference>
<name>A0A7J9D3S5_GOSGO</name>
<organism evidence="1 2">
    <name type="scientific">Gossypium gossypioides</name>
    <name type="common">Mexican cotton</name>
    <name type="synonym">Selera gossypioides</name>
    <dbReference type="NCBI Taxonomy" id="34282"/>
    <lineage>
        <taxon>Eukaryota</taxon>
        <taxon>Viridiplantae</taxon>
        <taxon>Streptophyta</taxon>
        <taxon>Embryophyta</taxon>
        <taxon>Tracheophyta</taxon>
        <taxon>Spermatophyta</taxon>
        <taxon>Magnoliopsida</taxon>
        <taxon>eudicotyledons</taxon>
        <taxon>Gunneridae</taxon>
        <taxon>Pentapetalae</taxon>
        <taxon>rosids</taxon>
        <taxon>malvids</taxon>
        <taxon>Malvales</taxon>
        <taxon>Malvaceae</taxon>
        <taxon>Malvoideae</taxon>
        <taxon>Gossypium</taxon>
    </lineage>
</organism>
<protein>
    <submittedName>
        <fullName evidence="1">Uncharacterized protein</fullName>
    </submittedName>
</protein>
<dbReference type="AlphaFoldDB" id="A0A7J9D3S5"/>
<gene>
    <name evidence="1" type="ORF">Gogos_022366</name>
</gene>
<reference evidence="1 2" key="1">
    <citation type="journal article" date="2019" name="Genome Biol. Evol.">
        <title>Insights into the evolution of the New World diploid cottons (Gossypium, subgenus Houzingenia) based on genome sequencing.</title>
        <authorList>
            <person name="Grover C.E."/>
            <person name="Arick M.A. 2nd"/>
            <person name="Thrash A."/>
            <person name="Conover J.L."/>
            <person name="Sanders W.S."/>
            <person name="Peterson D.G."/>
            <person name="Frelichowski J.E."/>
            <person name="Scheffler J.A."/>
            <person name="Scheffler B.E."/>
            <person name="Wendel J.F."/>
        </authorList>
    </citation>
    <scope>NUCLEOTIDE SEQUENCE [LARGE SCALE GENOMIC DNA]</scope>
    <source>
        <strain evidence="1">5</strain>
        <tissue evidence="1">Leaf</tissue>
    </source>
</reference>